<keyword evidence="2" id="KW-1185">Reference proteome</keyword>
<proteinExistence type="predicted"/>
<comment type="caution">
    <text evidence="1">The sequence shown here is derived from an EMBL/GenBank/DDBJ whole genome shotgun (WGS) entry which is preliminary data.</text>
</comment>
<sequence>MEHMTQETLRTILATLIEKAEDSTFTNTEELMKQLISDLTATRVRT</sequence>
<dbReference type="Proteomes" id="UP001589836">
    <property type="component" value="Unassembled WGS sequence"/>
</dbReference>
<gene>
    <name evidence="1" type="ORF">ACFFGV_17585</name>
</gene>
<name>A0ABV6LSK0_9BACI</name>
<dbReference type="EMBL" id="JBHLTP010000013">
    <property type="protein sequence ID" value="MFC0525399.1"/>
    <property type="molecule type" value="Genomic_DNA"/>
</dbReference>
<evidence type="ECO:0000313" key="2">
    <source>
        <dbReference type="Proteomes" id="UP001589836"/>
    </source>
</evidence>
<accession>A0ABV6LSK0</accession>
<evidence type="ECO:0000313" key="1">
    <source>
        <dbReference type="EMBL" id="MFC0525399.1"/>
    </source>
</evidence>
<organism evidence="1 2">
    <name type="scientific">Pontibacillus salicampi</name>
    <dbReference type="NCBI Taxonomy" id="1449801"/>
    <lineage>
        <taxon>Bacteria</taxon>
        <taxon>Bacillati</taxon>
        <taxon>Bacillota</taxon>
        <taxon>Bacilli</taxon>
        <taxon>Bacillales</taxon>
        <taxon>Bacillaceae</taxon>
        <taxon>Pontibacillus</taxon>
    </lineage>
</organism>
<protein>
    <submittedName>
        <fullName evidence="1">Uncharacterized protein</fullName>
    </submittedName>
</protein>
<reference evidence="1 2" key="1">
    <citation type="submission" date="2024-09" db="EMBL/GenBank/DDBJ databases">
        <authorList>
            <person name="Sun Q."/>
            <person name="Mori K."/>
        </authorList>
    </citation>
    <scope>NUCLEOTIDE SEQUENCE [LARGE SCALE GENOMIC DNA]</scope>
    <source>
        <strain evidence="1 2">NCAIM B.02529</strain>
    </source>
</reference>
<dbReference type="RefSeq" id="WP_377350627.1">
    <property type="nucleotide sequence ID" value="NZ_JBHLTP010000013.1"/>
</dbReference>